<evidence type="ECO:0000256" key="1">
    <source>
        <dbReference type="SAM" id="SignalP"/>
    </source>
</evidence>
<evidence type="ECO:0008006" key="4">
    <source>
        <dbReference type="Google" id="ProtNLM"/>
    </source>
</evidence>
<dbReference type="InParanoid" id="A0A0C2YRW6"/>
<feature type="signal peptide" evidence="1">
    <location>
        <begin position="1"/>
        <end position="19"/>
    </location>
</feature>
<organism evidence="2 3">
    <name type="scientific">Scleroderma citrinum Foug A</name>
    <dbReference type="NCBI Taxonomy" id="1036808"/>
    <lineage>
        <taxon>Eukaryota</taxon>
        <taxon>Fungi</taxon>
        <taxon>Dikarya</taxon>
        <taxon>Basidiomycota</taxon>
        <taxon>Agaricomycotina</taxon>
        <taxon>Agaricomycetes</taxon>
        <taxon>Agaricomycetidae</taxon>
        <taxon>Boletales</taxon>
        <taxon>Sclerodermatineae</taxon>
        <taxon>Sclerodermataceae</taxon>
        <taxon>Scleroderma</taxon>
    </lineage>
</organism>
<name>A0A0C2YRW6_9AGAM</name>
<evidence type="ECO:0000313" key="3">
    <source>
        <dbReference type="Proteomes" id="UP000053989"/>
    </source>
</evidence>
<proteinExistence type="predicted"/>
<evidence type="ECO:0000313" key="2">
    <source>
        <dbReference type="EMBL" id="KIM52463.1"/>
    </source>
</evidence>
<reference evidence="3" key="2">
    <citation type="submission" date="2015-01" db="EMBL/GenBank/DDBJ databases">
        <title>Evolutionary Origins and Diversification of the Mycorrhizal Mutualists.</title>
        <authorList>
            <consortium name="DOE Joint Genome Institute"/>
            <consortium name="Mycorrhizal Genomics Consortium"/>
            <person name="Kohler A."/>
            <person name="Kuo A."/>
            <person name="Nagy L.G."/>
            <person name="Floudas D."/>
            <person name="Copeland A."/>
            <person name="Barry K.W."/>
            <person name="Cichocki N."/>
            <person name="Veneault-Fourrey C."/>
            <person name="LaButti K."/>
            <person name="Lindquist E.A."/>
            <person name="Lipzen A."/>
            <person name="Lundell T."/>
            <person name="Morin E."/>
            <person name="Murat C."/>
            <person name="Riley R."/>
            <person name="Ohm R."/>
            <person name="Sun H."/>
            <person name="Tunlid A."/>
            <person name="Henrissat B."/>
            <person name="Grigoriev I.V."/>
            <person name="Hibbett D.S."/>
            <person name="Martin F."/>
        </authorList>
    </citation>
    <scope>NUCLEOTIDE SEQUENCE [LARGE SCALE GENOMIC DNA]</scope>
    <source>
        <strain evidence="3">Foug A</strain>
    </source>
</reference>
<dbReference type="AlphaFoldDB" id="A0A0C2YRW6"/>
<keyword evidence="3" id="KW-1185">Reference proteome</keyword>
<protein>
    <recommendedName>
        <fullName evidence="4">Secreted protein</fullName>
    </recommendedName>
</protein>
<accession>A0A0C2YRW6</accession>
<sequence>MQCHRKICGWATVFMAVLCFPQPECGPKLRSNRHESENEVSYPSNDEGITWGNLQHLSELLAVTTASRLNPSSLG</sequence>
<dbReference type="OrthoDB" id="6513042at2759"/>
<feature type="chain" id="PRO_5002174701" description="Secreted protein" evidence="1">
    <location>
        <begin position="20"/>
        <end position="75"/>
    </location>
</feature>
<reference evidence="2 3" key="1">
    <citation type="submission" date="2014-04" db="EMBL/GenBank/DDBJ databases">
        <authorList>
            <consortium name="DOE Joint Genome Institute"/>
            <person name="Kuo A."/>
            <person name="Kohler A."/>
            <person name="Nagy L.G."/>
            <person name="Floudas D."/>
            <person name="Copeland A."/>
            <person name="Barry K.W."/>
            <person name="Cichocki N."/>
            <person name="Veneault-Fourrey C."/>
            <person name="LaButti K."/>
            <person name="Lindquist E.A."/>
            <person name="Lipzen A."/>
            <person name="Lundell T."/>
            <person name="Morin E."/>
            <person name="Murat C."/>
            <person name="Sun H."/>
            <person name="Tunlid A."/>
            <person name="Henrissat B."/>
            <person name="Grigoriev I.V."/>
            <person name="Hibbett D.S."/>
            <person name="Martin F."/>
            <person name="Nordberg H.P."/>
            <person name="Cantor M.N."/>
            <person name="Hua S.X."/>
        </authorList>
    </citation>
    <scope>NUCLEOTIDE SEQUENCE [LARGE SCALE GENOMIC DNA]</scope>
    <source>
        <strain evidence="2 3">Foug A</strain>
    </source>
</reference>
<keyword evidence="1" id="KW-0732">Signal</keyword>
<dbReference type="HOGENOM" id="CLU_2672545_0_0_1"/>
<dbReference type="EMBL" id="KN822210">
    <property type="protein sequence ID" value="KIM52463.1"/>
    <property type="molecule type" value="Genomic_DNA"/>
</dbReference>
<gene>
    <name evidence="2" type="ORF">SCLCIDRAFT_1223741</name>
</gene>
<dbReference type="Proteomes" id="UP000053989">
    <property type="component" value="Unassembled WGS sequence"/>
</dbReference>